<dbReference type="GO" id="GO:0033228">
    <property type="term" value="P:cysteine export across plasma membrane"/>
    <property type="evidence" value="ECO:0007669"/>
    <property type="project" value="TreeGrafter"/>
</dbReference>
<sequence>MFNWINFLAYVSVSAGTPGPNNIMSMSNGSRLGFKKAIPFNFGVLAGCSITMTICALFCSVLSEVIPKIQTPMQIAGACYMLYLAWKTFKSSSISENEDSKSDFLSGFLLQFVNPKTFIYGIVSMQSFIIPVYGNNYLVLFLFALLLALLGFSFTLLWLLFGSTFKVLFSKYSKITNTIMALLLVYCAISIFF</sequence>
<dbReference type="PANTHER" id="PTHR30086:SF20">
    <property type="entry name" value="ARGININE EXPORTER PROTEIN ARGO-RELATED"/>
    <property type="match status" value="1"/>
</dbReference>
<evidence type="ECO:0000256" key="4">
    <source>
        <dbReference type="ARBA" id="ARBA00022989"/>
    </source>
</evidence>
<organism evidence="7 8">
    <name type="scientific">Anaerosphaera aminiphila DSM 21120</name>
    <dbReference type="NCBI Taxonomy" id="1120995"/>
    <lineage>
        <taxon>Bacteria</taxon>
        <taxon>Bacillati</taxon>
        <taxon>Bacillota</taxon>
        <taxon>Tissierellia</taxon>
        <taxon>Tissierellales</taxon>
        <taxon>Peptoniphilaceae</taxon>
        <taxon>Anaerosphaera</taxon>
    </lineage>
</organism>
<dbReference type="PANTHER" id="PTHR30086">
    <property type="entry name" value="ARGININE EXPORTER PROTEIN ARGO"/>
    <property type="match status" value="1"/>
</dbReference>
<dbReference type="Pfam" id="PF01810">
    <property type="entry name" value="LysE"/>
    <property type="match status" value="1"/>
</dbReference>
<keyword evidence="8" id="KW-1185">Reference proteome</keyword>
<dbReference type="EMBL" id="FQXI01000001">
    <property type="protein sequence ID" value="SHH01070.1"/>
    <property type="molecule type" value="Genomic_DNA"/>
</dbReference>
<reference evidence="8" key="1">
    <citation type="submission" date="2016-11" db="EMBL/GenBank/DDBJ databases">
        <authorList>
            <person name="Varghese N."/>
            <person name="Submissions S."/>
        </authorList>
    </citation>
    <scope>NUCLEOTIDE SEQUENCE [LARGE SCALE GENOMIC DNA]</scope>
    <source>
        <strain evidence="8">DSM 21120</strain>
    </source>
</reference>
<evidence type="ECO:0000256" key="6">
    <source>
        <dbReference type="SAM" id="Phobius"/>
    </source>
</evidence>
<evidence type="ECO:0000256" key="1">
    <source>
        <dbReference type="ARBA" id="ARBA00004651"/>
    </source>
</evidence>
<gene>
    <name evidence="7" type="ORF">SAMN02745245_00324</name>
</gene>
<dbReference type="InterPro" id="IPR001123">
    <property type="entry name" value="LeuE-type"/>
</dbReference>
<dbReference type="AlphaFoldDB" id="A0A1M5PH30"/>
<evidence type="ECO:0000256" key="3">
    <source>
        <dbReference type="ARBA" id="ARBA00022692"/>
    </source>
</evidence>
<comment type="subcellular location">
    <subcellularLocation>
        <location evidence="1">Cell membrane</location>
        <topology evidence="1">Multi-pass membrane protein</topology>
    </subcellularLocation>
</comment>
<evidence type="ECO:0000256" key="2">
    <source>
        <dbReference type="ARBA" id="ARBA00022475"/>
    </source>
</evidence>
<dbReference type="RefSeq" id="WP_073183110.1">
    <property type="nucleotide sequence ID" value="NZ_FQXI01000001.1"/>
</dbReference>
<evidence type="ECO:0000313" key="7">
    <source>
        <dbReference type="EMBL" id="SHH01070.1"/>
    </source>
</evidence>
<dbReference type="OrthoDB" id="198428at2"/>
<evidence type="ECO:0000313" key="8">
    <source>
        <dbReference type="Proteomes" id="UP000184032"/>
    </source>
</evidence>
<dbReference type="GO" id="GO:0005886">
    <property type="term" value="C:plasma membrane"/>
    <property type="evidence" value="ECO:0007669"/>
    <property type="project" value="UniProtKB-SubCell"/>
</dbReference>
<feature type="transmembrane region" description="Helical" evidence="6">
    <location>
        <begin position="40"/>
        <end position="63"/>
    </location>
</feature>
<name>A0A1M5PH30_9FIRM</name>
<dbReference type="GO" id="GO:0015171">
    <property type="term" value="F:amino acid transmembrane transporter activity"/>
    <property type="evidence" value="ECO:0007669"/>
    <property type="project" value="TreeGrafter"/>
</dbReference>
<dbReference type="Proteomes" id="UP000184032">
    <property type="component" value="Unassembled WGS sequence"/>
</dbReference>
<keyword evidence="2" id="KW-1003">Cell membrane</keyword>
<keyword evidence="3 6" id="KW-0812">Transmembrane</keyword>
<accession>A0A1M5PH30</accession>
<feature type="transmembrane region" description="Helical" evidence="6">
    <location>
        <begin position="172"/>
        <end position="192"/>
    </location>
</feature>
<dbReference type="STRING" id="1120995.SAMN02745245_00324"/>
<evidence type="ECO:0000256" key="5">
    <source>
        <dbReference type="ARBA" id="ARBA00023136"/>
    </source>
</evidence>
<feature type="transmembrane region" description="Helical" evidence="6">
    <location>
        <begin position="137"/>
        <end position="160"/>
    </location>
</feature>
<keyword evidence="5 6" id="KW-0472">Membrane</keyword>
<proteinExistence type="predicted"/>
<protein>
    <submittedName>
        <fullName evidence="7">Threonine/homoserine/homoserine lactone efflux protein</fullName>
    </submittedName>
</protein>
<keyword evidence="4 6" id="KW-1133">Transmembrane helix</keyword>